<dbReference type="InterPro" id="IPR006664">
    <property type="entry name" value="OMP_bac"/>
</dbReference>
<evidence type="ECO:0000259" key="7">
    <source>
        <dbReference type="PROSITE" id="PS51123"/>
    </source>
</evidence>
<dbReference type="PANTHER" id="PTHR30329:SF21">
    <property type="entry name" value="LIPOPROTEIN YIAD-RELATED"/>
    <property type="match status" value="1"/>
</dbReference>
<organism evidence="8 9">
    <name type="scientific">Marinicella sediminis</name>
    <dbReference type="NCBI Taxonomy" id="1792834"/>
    <lineage>
        <taxon>Bacteria</taxon>
        <taxon>Pseudomonadati</taxon>
        <taxon>Pseudomonadota</taxon>
        <taxon>Gammaproteobacteria</taxon>
        <taxon>Lysobacterales</taxon>
        <taxon>Marinicellaceae</taxon>
        <taxon>Marinicella</taxon>
    </lineage>
</organism>
<evidence type="ECO:0000256" key="1">
    <source>
        <dbReference type="ARBA" id="ARBA00004442"/>
    </source>
</evidence>
<dbReference type="EMBL" id="JBHRTS010000004">
    <property type="protein sequence ID" value="MFC3194547.1"/>
    <property type="molecule type" value="Genomic_DNA"/>
</dbReference>
<comment type="caution">
    <text evidence="8">The sequence shown here is derived from an EMBL/GenBank/DDBJ whole genome shotgun (WGS) entry which is preliminary data.</text>
</comment>
<keyword evidence="5" id="KW-0732">Signal</keyword>
<dbReference type="Pfam" id="PF00691">
    <property type="entry name" value="OmpA"/>
    <property type="match status" value="1"/>
</dbReference>
<protein>
    <submittedName>
        <fullName evidence="8">Ig-like domain-containing protein</fullName>
    </submittedName>
</protein>
<dbReference type="PANTHER" id="PTHR30329">
    <property type="entry name" value="STATOR ELEMENT OF FLAGELLAR MOTOR COMPLEX"/>
    <property type="match status" value="1"/>
</dbReference>
<dbReference type="Gene3D" id="2.60.40.2810">
    <property type="match status" value="1"/>
</dbReference>
<keyword evidence="3" id="KW-0998">Cell outer membrane</keyword>
<feature type="domain" description="Cadherin" evidence="6">
    <location>
        <begin position="587"/>
        <end position="674"/>
    </location>
</feature>
<feature type="signal peptide" evidence="5">
    <location>
        <begin position="1"/>
        <end position="21"/>
    </location>
</feature>
<dbReference type="InterPro" id="IPR006665">
    <property type="entry name" value="OmpA-like"/>
</dbReference>
<dbReference type="PROSITE" id="PS51257">
    <property type="entry name" value="PROKAR_LIPOPROTEIN"/>
    <property type="match status" value="1"/>
</dbReference>
<dbReference type="Gene3D" id="2.60.40.3440">
    <property type="match status" value="2"/>
</dbReference>
<keyword evidence="2 4" id="KW-0472">Membrane</keyword>
<reference evidence="9" key="1">
    <citation type="journal article" date="2019" name="Int. J. Syst. Evol. Microbiol.">
        <title>The Global Catalogue of Microorganisms (GCM) 10K type strain sequencing project: providing services to taxonomists for standard genome sequencing and annotation.</title>
        <authorList>
            <consortium name="The Broad Institute Genomics Platform"/>
            <consortium name="The Broad Institute Genome Sequencing Center for Infectious Disease"/>
            <person name="Wu L."/>
            <person name="Ma J."/>
        </authorList>
    </citation>
    <scope>NUCLEOTIDE SEQUENCE [LARGE SCALE GENOMIC DNA]</scope>
    <source>
        <strain evidence="9">KCTC 42953</strain>
    </source>
</reference>
<evidence type="ECO:0000259" key="6">
    <source>
        <dbReference type="PROSITE" id="PS50268"/>
    </source>
</evidence>
<keyword evidence="9" id="KW-1185">Reference proteome</keyword>
<feature type="domain" description="OmpA-like" evidence="7">
    <location>
        <begin position="303"/>
        <end position="420"/>
    </location>
</feature>
<evidence type="ECO:0000256" key="2">
    <source>
        <dbReference type="ARBA" id="ARBA00023136"/>
    </source>
</evidence>
<dbReference type="SUPFAM" id="SSF103088">
    <property type="entry name" value="OmpA-like"/>
    <property type="match status" value="1"/>
</dbReference>
<dbReference type="InterPro" id="IPR050330">
    <property type="entry name" value="Bact_OuterMem_StrucFunc"/>
</dbReference>
<dbReference type="CDD" id="cd07185">
    <property type="entry name" value="OmpA_C-like"/>
    <property type="match status" value="1"/>
</dbReference>
<dbReference type="Gene3D" id="3.30.1330.60">
    <property type="entry name" value="OmpA-like domain"/>
    <property type="match status" value="1"/>
</dbReference>
<gene>
    <name evidence="8" type="ORF">ACFODZ_09895</name>
</gene>
<dbReference type="NCBIfam" id="NF012211">
    <property type="entry name" value="tand_rpt_95"/>
    <property type="match status" value="3"/>
</dbReference>
<dbReference type="PROSITE" id="PS50268">
    <property type="entry name" value="CADHERIN_2"/>
    <property type="match status" value="1"/>
</dbReference>
<comment type="subcellular location">
    <subcellularLocation>
        <location evidence="1">Cell outer membrane</location>
    </subcellularLocation>
</comment>
<evidence type="ECO:0000313" key="8">
    <source>
        <dbReference type="EMBL" id="MFC3194547.1"/>
    </source>
</evidence>
<proteinExistence type="predicted"/>
<dbReference type="Pfam" id="PF17963">
    <property type="entry name" value="Big_9"/>
    <property type="match status" value="3"/>
</dbReference>
<evidence type="ECO:0000256" key="3">
    <source>
        <dbReference type="ARBA" id="ARBA00023237"/>
    </source>
</evidence>
<sequence>MKNHKTTLLVAAMMAACSAGAQQPATVSGSEDQINFAYAGDDTRLGIGIDNEGEIIGEFLKSFNTSWQSNWMGEIWLSDGAGGLKLDYHRIAGANEKGDLINNEDNIRIWKYFAAIDQNTFDDQKFTIGFGSEVKDRFWNVNFSSAVTGSRLVNQSSNSVTTDIFGQLDGRDFVQAQTIETIIRNYEHPYDWGLGGRLGKFFEGSLVRLTGGLDYEQGDFDSDQFTGSLSLEKYFKNTGHSLALSVEQIEKSGDFETNKSDTRANLLYRYDFGQSYLPTTVDEEVQVVDEDRLKQLQLDNRQLVQNKVDLSSMAFFDLDKSVIRGDAAAELKSLVEQIKQTELASSINIVGHTCDIASESYNLKLSKRRANSAKDFFVEHGISADIIQTNGMGESQPAFDNDGPDKPKNRRVEITFLTIENDYIEVDIADEDMPMKWVKRKVDAPAAWINRALRNPAQHKRTVDVYKYQETETNTTLGEVIFLNADPVANDDGLTIERNSSGVIIDVLANDSDSDEGDVLTIESTTQASNGTVVNNGSVLTYVPNNGFIGSDSFSYTVVDGEGGSATATVNITVINIAPVAADDSINAESGQAVNITVLDNDVDQDGGVLSVVGVTQPANGQVTINNDGSITYLSATGFEGSDSFTYTISDGDGGESTATVNVTVLSPNTAPVANDDAYFTPMNISLTINPLDNDTDADGDLLTLVSVNTDGALGSVIDINADGTITYVPPADWCGLDSFTYTVTDGRVQVTATVTVEVLD</sequence>
<name>A0ABV7JGK5_9GAMM</name>
<dbReference type="InterPro" id="IPR002126">
    <property type="entry name" value="Cadherin-like_dom"/>
</dbReference>
<dbReference type="InterPro" id="IPR036737">
    <property type="entry name" value="OmpA-like_sf"/>
</dbReference>
<dbReference type="PRINTS" id="PR01021">
    <property type="entry name" value="OMPADOMAIN"/>
</dbReference>
<evidence type="ECO:0000313" key="9">
    <source>
        <dbReference type="Proteomes" id="UP001595533"/>
    </source>
</evidence>
<evidence type="ECO:0000256" key="4">
    <source>
        <dbReference type="PROSITE-ProRule" id="PRU00473"/>
    </source>
</evidence>
<dbReference type="Proteomes" id="UP001595533">
    <property type="component" value="Unassembled WGS sequence"/>
</dbReference>
<dbReference type="PROSITE" id="PS51123">
    <property type="entry name" value="OMPA_2"/>
    <property type="match status" value="1"/>
</dbReference>
<feature type="chain" id="PRO_5045652180" evidence="5">
    <location>
        <begin position="22"/>
        <end position="761"/>
    </location>
</feature>
<dbReference type="RefSeq" id="WP_077411253.1">
    <property type="nucleotide sequence ID" value="NZ_JBHRTS010000004.1"/>
</dbReference>
<evidence type="ECO:0000256" key="5">
    <source>
        <dbReference type="SAM" id="SignalP"/>
    </source>
</evidence>
<accession>A0ABV7JGK5</accession>